<dbReference type="Pfam" id="PF09068">
    <property type="entry name" value="EF-hand_2"/>
    <property type="match status" value="1"/>
</dbReference>
<dbReference type="InterPro" id="IPR043145">
    <property type="entry name" value="Znf_ZZ_sf"/>
</dbReference>
<dbReference type="Pfam" id="PF00569">
    <property type="entry name" value="ZZ"/>
    <property type="match status" value="1"/>
</dbReference>
<name>Q4SLL4_TETNG</name>
<dbReference type="EMBL" id="CAAE01014556">
    <property type="protein sequence ID" value="CAF98468.1"/>
    <property type="molecule type" value="Genomic_DNA"/>
</dbReference>
<evidence type="ECO:0000256" key="10">
    <source>
        <dbReference type="SAM" id="MobiDB-lite"/>
    </source>
</evidence>
<keyword evidence="5 8" id="KW-0863">Zinc-finger</keyword>
<evidence type="ECO:0000256" key="4">
    <source>
        <dbReference type="ARBA" id="ARBA00022723"/>
    </source>
</evidence>
<feature type="coiled-coil region" evidence="9">
    <location>
        <begin position="489"/>
        <end position="569"/>
    </location>
</feature>
<evidence type="ECO:0000256" key="6">
    <source>
        <dbReference type="ARBA" id="ARBA00022833"/>
    </source>
</evidence>
<feature type="region of interest" description="Disordered" evidence="10">
    <location>
        <begin position="646"/>
        <end position="665"/>
    </location>
</feature>
<accession>Q4SLL4</accession>
<dbReference type="PROSITE" id="PS01357">
    <property type="entry name" value="ZF_ZZ_1"/>
    <property type="match status" value="1"/>
</dbReference>
<dbReference type="InterPro" id="IPR015154">
    <property type="entry name" value="EF-hand_dom_typ2"/>
</dbReference>
<dbReference type="SMART" id="SM00291">
    <property type="entry name" value="ZnF_ZZ"/>
    <property type="match status" value="1"/>
</dbReference>
<evidence type="ECO:0000256" key="3">
    <source>
        <dbReference type="ARBA" id="ARBA00022490"/>
    </source>
</evidence>
<dbReference type="PROSITE" id="PS50135">
    <property type="entry name" value="ZF_ZZ_2"/>
    <property type="match status" value="1"/>
</dbReference>
<dbReference type="GO" id="GO:0045202">
    <property type="term" value="C:synapse"/>
    <property type="evidence" value="ECO:0007669"/>
    <property type="project" value="TreeGrafter"/>
</dbReference>
<dbReference type="GO" id="GO:0099536">
    <property type="term" value="P:synaptic signaling"/>
    <property type="evidence" value="ECO:0007669"/>
    <property type="project" value="TreeGrafter"/>
</dbReference>
<evidence type="ECO:0000256" key="5">
    <source>
        <dbReference type="ARBA" id="ARBA00022771"/>
    </source>
</evidence>
<dbReference type="PANTHER" id="PTHR12268:SF19">
    <property type="entry name" value="DYSTROBREVIN ALPHA"/>
    <property type="match status" value="1"/>
</dbReference>
<comment type="caution">
    <text evidence="12">The sequence shown here is derived from an EMBL/GenBank/DDBJ whole genome shotgun (WGS) entry which is preliminary data.</text>
</comment>
<dbReference type="InterPro" id="IPR050774">
    <property type="entry name" value="KCMF1/Dystrophin"/>
</dbReference>
<evidence type="ECO:0000256" key="8">
    <source>
        <dbReference type="PROSITE-ProRule" id="PRU00228"/>
    </source>
</evidence>
<reference evidence="12" key="1">
    <citation type="journal article" date="2004" name="Nature">
        <title>Genome duplication in the teleost fish Tetraodon nigroviridis reveals the early vertebrate proto-karyotype.</title>
        <authorList>
            <person name="Jaillon O."/>
            <person name="Aury J.-M."/>
            <person name="Brunet F."/>
            <person name="Petit J.-L."/>
            <person name="Stange-Thomann N."/>
            <person name="Mauceli E."/>
            <person name="Bouneau L."/>
            <person name="Fischer C."/>
            <person name="Ozouf-Costaz C."/>
            <person name="Bernot A."/>
            <person name="Nicaud S."/>
            <person name="Jaffe D."/>
            <person name="Fisher S."/>
            <person name="Lutfalla G."/>
            <person name="Dossat C."/>
            <person name="Segurens B."/>
            <person name="Dasilva C."/>
            <person name="Salanoubat M."/>
            <person name="Levy M."/>
            <person name="Boudet N."/>
            <person name="Castellano S."/>
            <person name="Anthouard V."/>
            <person name="Jubin C."/>
            <person name="Castelli V."/>
            <person name="Katinka M."/>
            <person name="Vacherie B."/>
            <person name="Biemont C."/>
            <person name="Skalli Z."/>
            <person name="Cattolico L."/>
            <person name="Poulain J."/>
            <person name="De Berardinis V."/>
            <person name="Cruaud C."/>
            <person name="Duprat S."/>
            <person name="Brottier P."/>
            <person name="Coutanceau J.-P."/>
            <person name="Gouzy J."/>
            <person name="Parra G."/>
            <person name="Lardier G."/>
            <person name="Chapple C."/>
            <person name="McKernan K.J."/>
            <person name="McEwan P."/>
            <person name="Bosak S."/>
            <person name="Kellis M."/>
            <person name="Volff J.-N."/>
            <person name="Guigo R."/>
            <person name="Zody M.C."/>
            <person name="Mesirov J."/>
            <person name="Lindblad-Toh K."/>
            <person name="Birren B."/>
            <person name="Nusbaum C."/>
            <person name="Kahn D."/>
            <person name="Robinson-Rechavi M."/>
            <person name="Laudet V."/>
            <person name="Schachter V."/>
            <person name="Quetier F."/>
            <person name="Saurin W."/>
            <person name="Scarpelli C."/>
            <person name="Wincker P."/>
            <person name="Lander E.S."/>
            <person name="Weissenbach J."/>
            <person name="Roest Crollius H."/>
        </authorList>
    </citation>
    <scope>NUCLEOTIDE SEQUENCE [LARGE SCALE GENOMIC DNA]</scope>
</reference>
<dbReference type="Gene3D" id="3.30.60.90">
    <property type="match status" value="1"/>
</dbReference>
<dbReference type="SUPFAM" id="SSF47473">
    <property type="entry name" value="EF-hand"/>
    <property type="match status" value="2"/>
</dbReference>
<feature type="compositionally biased region" description="Basic residues" evidence="10">
    <location>
        <begin position="579"/>
        <end position="597"/>
    </location>
</feature>
<dbReference type="AlphaFoldDB" id="Q4SLL4"/>
<dbReference type="Gene3D" id="6.10.140.70">
    <property type="match status" value="1"/>
</dbReference>
<dbReference type="OrthoDB" id="6019271at2759"/>
<dbReference type="InterPro" id="IPR017432">
    <property type="entry name" value="Distrobrevin"/>
</dbReference>
<reference evidence="12" key="2">
    <citation type="submission" date="2004-02" db="EMBL/GenBank/DDBJ databases">
        <authorList>
            <consortium name="Genoscope"/>
            <consortium name="Whitehead Institute Centre for Genome Research"/>
        </authorList>
    </citation>
    <scope>NUCLEOTIDE SEQUENCE</scope>
</reference>
<comment type="subcellular location">
    <subcellularLocation>
        <location evidence="1">Cytoplasm</location>
    </subcellularLocation>
</comment>
<dbReference type="PIRSF" id="PIRSF038204">
    <property type="entry name" value="Distrobrevin"/>
    <property type="match status" value="1"/>
</dbReference>
<protein>
    <submittedName>
        <fullName evidence="12">(spotted green pufferfish) hypothetical protein</fullName>
    </submittedName>
</protein>
<dbReference type="KEGG" id="tng:GSTEN00016188G001"/>
<dbReference type="InterPro" id="IPR015153">
    <property type="entry name" value="EF-hand_dom_typ1"/>
</dbReference>
<evidence type="ECO:0000256" key="1">
    <source>
        <dbReference type="ARBA" id="ARBA00004496"/>
    </source>
</evidence>
<dbReference type="InterPro" id="IPR000433">
    <property type="entry name" value="Znf_ZZ"/>
</dbReference>
<evidence type="ECO:0000313" key="12">
    <source>
        <dbReference type="EMBL" id="CAF98468.1"/>
    </source>
</evidence>
<feature type="non-terminal residue" evidence="12">
    <location>
        <position position="1"/>
    </location>
</feature>
<dbReference type="GO" id="GO:0008270">
    <property type="term" value="F:zinc ion binding"/>
    <property type="evidence" value="ECO:0007669"/>
    <property type="project" value="UniProtKB-KW"/>
</dbReference>
<dbReference type="GO" id="GO:0005737">
    <property type="term" value="C:cytoplasm"/>
    <property type="evidence" value="ECO:0007669"/>
    <property type="project" value="UniProtKB-SubCell"/>
</dbReference>
<dbReference type="SUPFAM" id="SSF57850">
    <property type="entry name" value="RING/U-box"/>
    <property type="match status" value="1"/>
</dbReference>
<proteinExistence type="inferred from homology"/>
<evidence type="ECO:0000256" key="9">
    <source>
        <dbReference type="SAM" id="Coils"/>
    </source>
</evidence>
<feature type="region of interest" description="Disordered" evidence="10">
    <location>
        <begin position="579"/>
        <end position="598"/>
    </location>
</feature>
<keyword evidence="7 9" id="KW-0175">Coiled coil</keyword>
<dbReference type="Pfam" id="PF09069">
    <property type="entry name" value="EF-hand_3"/>
    <property type="match status" value="2"/>
</dbReference>
<dbReference type="Gene3D" id="1.10.238.10">
    <property type="entry name" value="EF-hand"/>
    <property type="match status" value="2"/>
</dbReference>
<sequence length="678" mass="75892">MIEDHGWSGDNMADRRQLFVEMRAHDLDSIRLSTYRTACKLRFVQKKCNTSCLPSRPPVHLVDIWNVIEAFRENGVNAMDLGGDLSVARLEMLNKRMPTTHQINAEQSIGLLLNFLLAAYDPDGHGKLSVFVVKTALAAICGGKILDKLRYIFSQISDSAGVMVHPQFDRFLREVLKLPMAVFEGPSFSYSEQAARMCFAQQVRASGCCGGCACFLSPSLSLFLSLPLSLQKKVSLNAFLDTLMSDPPPQCLVWLPLMHRLANVENVFHPVECSYCHTESMMGFRYRCQQCHNYQLCQDCFWRGHASGSHSNQHQMKEYTSWKSPAKKLSHALSKSLSCASSREPLHPMFPETPEKPLNLAHIVDTWPPRPINATTDYSLSHSMPTSGNPYSTKNENNGVGPTTLTGAPPHLLRGKGLNYYLDVADRLADEHALIGLYVNLLQNNPKSCLLESSNHQDEEHSLIARYAARLAADAAAQQQRVPAEPPCYLDANKQQRQLIAELESKNREILQEIQRLRLQHEEASQPPPDKVQQNPTLLAELRLLRQRKDELEQRMSTLQESRRELMVQLEQLMMLLKRRPPGRPRPRPARVPHSRPHAPGCPAAGVKTCLKLCLCVSKGPRRNLRNDLLIAADSITNTMSSLVKELNSEGGSETESTADSEVGRGDILATASSESFF</sequence>
<feature type="domain" description="ZZ-type" evidence="11">
    <location>
        <begin position="268"/>
        <end position="324"/>
    </location>
</feature>
<gene>
    <name evidence="12" type="ORF">GSTENG00016188001</name>
</gene>
<dbReference type="GO" id="GO:0005886">
    <property type="term" value="C:plasma membrane"/>
    <property type="evidence" value="ECO:0007669"/>
    <property type="project" value="TreeGrafter"/>
</dbReference>
<comment type="similarity">
    <text evidence="2">Belongs to the dystrophin family. Dystrobrevin subfamily.</text>
</comment>
<evidence type="ECO:0000256" key="7">
    <source>
        <dbReference type="ARBA" id="ARBA00023054"/>
    </source>
</evidence>
<evidence type="ECO:0000259" key="11">
    <source>
        <dbReference type="PROSITE" id="PS50135"/>
    </source>
</evidence>
<dbReference type="InterPro" id="IPR011992">
    <property type="entry name" value="EF-hand-dom_pair"/>
</dbReference>
<dbReference type="PANTHER" id="PTHR12268">
    <property type="entry name" value="E3 UBIQUITIN-PROTEIN LIGASE KCMF1"/>
    <property type="match status" value="1"/>
</dbReference>
<dbReference type="FunFam" id="3.30.60.90:FF:000002">
    <property type="entry name" value="Dystrobrevin alpha"/>
    <property type="match status" value="1"/>
</dbReference>
<organism evidence="12">
    <name type="scientific">Tetraodon nigroviridis</name>
    <name type="common">Spotted green pufferfish</name>
    <name type="synonym">Chelonodon nigroviridis</name>
    <dbReference type="NCBI Taxonomy" id="99883"/>
    <lineage>
        <taxon>Eukaryota</taxon>
        <taxon>Metazoa</taxon>
        <taxon>Chordata</taxon>
        <taxon>Craniata</taxon>
        <taxon>Vertebrata</taxon>
        <taxon>Euteleostomi</taxon>
        <taxon>Actinopterygii</taxon>
        <taxon>Neopterygii</taxon>
        <taxon>Teleostei</taxon>
        <taxon>Neoteleostei</taxon>
        <taxon>Acanthomorphata</taxon>
        <taxon>Eupercaria</taxon>
        <taxon>Tetraodontiformes</taxon>
        <taxon>Tetradontoidea</taxon>
        <taxon>Tetraodontidae</taxon>
        <taxon>Tetraodon</taxon>
    </lineage>
</organism>
<feature type="compositionally biased region" description="Polar residues" evidence="10">
    <location>
        <begin position="650"/>
        <end position="660"/>
    </location>
</feature>
<dbReference type="CDD" id="cd02334">
    <property type="entry name" value="ZZ_dystrophin"/>
    <property type="match status" value="1"/>
</dbReference>
<keyword evidence="3" id="KW-0963">Cytoplasm</keyword>
<keyword evidence="6" id="KW-0862">Zinc</keyword>
<keyword evidence="4" id="KW-0479">Metal-binding</keyword>
<evidence type="ECO:0000256" key="2">
    <source>
        <dbReference type="ARBA" id="ARBA00009563"/>
    </source>
</evidence>